<dbReference type="NCBIfam" id="NF037959">
    <property type="entry name" value="MFS_SpdSyn"/>
    <property type="match status" value="1"/>
</dbReference>
<dbReference type="Gene3D" id="3.40.50.150">
    <property type="entry name" value="Vaccinia Virus protein VP39"/>
    <property type="match status" value="1"/>
</dbReference>
<dbReference type="PANTHER" id="PTHR12176">
    <property type="entry name" value="SAM-DEPENDENT METHYLTRANSFERASE SUPERFAMILY PROTEIN"/>
    <property type="match status" value="1"/>
</dbReference>
<protein>
    <submittedName>
        <fullName evidence="5">SpermidineSynthase</fullName>
    </submittedName>
</protein>
<evidence type="ECO:0000256" key="3">
    <source>
        <dbReference type="ARBA" id="ARBA00022679"/>
    </source>
</evidence>
<comment type="caution">
    <text evidence="5">The sequence shown here is derived from an EMBL/GenBank/DDBJ whole genome shotgun (WGS) entry which is preliminary data.</text>
</comment>
<name>A0A2H2Z873_TRIPA</name>
<dbReference type="CDD" id="cd02440">
    <property type="entry name" value="AdoMet_MTases"/>
    <property type="match status" value="1"/>
</dbReference>
<evidence type="ECO:0000256" key="1">
    <source>
        <dbReference type="ARBA" id="ARBA00008361"/>
    </source>
</evidence>
<comment type="similarity">
    <text evidence="1">Belongs to the methyltransferase superfamily.</text>
</comment>
<feature type="region of interest" description="Disordered" evidence="4">
    <location>
        <begin position="1"/>
        <end position="25"/>
    </location>
</feature>
<keyword evidence="3" id="KW-0808">Transferase</keyword>
<evidence type="ECO:0000313" key="5">
    <source>
        <dbReference type="EMBL" id="OTA03663.1"/>
    </source>
</evidence>
<keyword evidence="2" id="KW-0489">Methyltransferase</keyword>
<evidence type="ECO:0000256" key="4">
    <source>
        <dbReference type="SAM" id="MobiDB-lite"/>
    </source>
</evidence>
<dbReference type="GO" id="GO:0008168">
    <property type="term" value="F:methyltransferase activity"/>
    <property type="evidence" value="ECO:0007669"/>
    <property type="project" value="UniProtKB-KW"/>
</dbReference>
<keyword evidence="6" id="KW-1185">Reference proteome</keyword>
<dbReference type="FunFam" id="3.40.50.150:FF:000288">
    <property type="entry name" value="Spermine/spermidine synthase, putative"/>
    <property type="match status" value="1"/>
</dbReference>
<gene>
    <name evidence="5" type="ORF">A9Z42_0041370</name>
</gene>
<dbReference type="SUPFAM" id="SSF53335">
    <property type="entry name" value="S-adenosyl-L-methionine-dependent methyltransferases"/>
    <property type="match status" value="1"/>
</dbReference>
<proteinExistence type="inferred from homology"/>
<accession>A0A2H2Z873</accession>
<dbReference type="GO" id="GO:0032259">
    <property type="term" value="P:methylation"/>
    <property type="evidence" value="ECO:0007669"/>
    <property type="project" value="UniProtKB-KW"/>
</dbReference>
<dbReference type="Proteomes" id="UP000219286">
    <property type="component" value="Unassembled WGS sequence"/>
</dbReference>
<organism evidence="5 6">
    <name type="scientific">Trichoderma parareesei</name>
    <name type="common">Filamentous fungus</name>
    <dbReference type="NCBI Taxonomy" id="858221"/>
    <lineage>
        <taxon>Eukaryota</taxon>
        <taxon>Fungi</taxon>
        <taxon>Dikarya</taxon>
        <taxon>Ascomycota</taxon>
        <taxon>Pezizomycotina</taxon>
        <taxon>Sordariomycetes</taxon>
        <taxon>Hypocreomycetidae</taxon>
        <taxon>Hypocreales</taxon>
        <taxon>Hypocreaceae</taxon>
        <taxon>Trichoderma</taxon>
    </lineage>
</organism>
<dbReference type="Pfam" id="PF01564">
    <property type="entry name" value="Spermine_synth"/>
    <property type="match status" value="1"/>
</dbReference>
<dbReference type="AlphaFoldDB" id="A0A2H2Z873"/>
<dbReference type="EMBL" id="LFMI01000427">
    <property type="protein sequence ID" value="OTA03663.1"/>
    <property type="molecule type" value="Genomic_DNA"/>
</dbReference>
<reference evidence="5 6" key="1">
    <citation type="journal article" date="2015" name="Genome Announc.">
        <title>Genome sequence and annotation of Trichoderma parareesei, the ancestor of the cellulase producer Trichoderma reesei.</title>
        <authorList>
            <person name="Yang D."/>
            <person name="Pomraning K."/>
            <person name="Kopchinskiy A."/>
            <person name="Karimi Aghcheh R."/>
            <person name="Atanasova L."/>
            <person name="Chenthamara K."/>
            <person name="Baker S.E."/>
            <person name="Zhang R."/>
            <person name="Shen Q."/>
            <person name="Freitag M."/>
            <person name="Kubicek C.P."/>
            <person name="Druzhinina I.S."/>
        </authorList>
    </citation>
    <scope>NUCLEOTIDE SEQUENCE [LARGE SCALE GENOMIC DNA]</scope>
    <source>
        <strain evidence="5 6">CBS 125925</strain>
    </source>
</reference>
<dbReference type="OrthoDB" id="2016285at2759"/>
<dbReference type="InterPro" id="IPR051419">
    <property type="entry name" value="Lys/N-term_MeTrsfase_sf"/>
</dbReference>
<evidence type="ECO:0000256" key="2">
    <source>
        <dbReference type="ARBA" id="ARBA00022603"/>
    </source>
</evidence>
<evidence type="ECO:0000313" key="6">
    <source>
        <dbReference type="Proteomes" id="UP000219286"/>
    </source>
</evidence>
<dbReference type="PANTHER" id="PTHR12176:SF59">
    <property type="entry name" value="METHYLTRANSFERASE DOMAIN-CONTAINING PROTEIN-RELATED"/>
    <property type="match status" value="1"/>
</dbReference>
<dbReference type="InterPro" id="IPR029063">
    <property type="entry name" value="SAM-dependent_MTases_sf"/>
</dbReference>
<sequence length="603" mass="65712">MARQKQAKPAKDDDNDAAANASLGFTPKRFERELKDLAAKAKSDTPGQRLLGQATLYVKAAALLTLLGVYSNASRLALSPVYGAVPASAAGWHSKALMTGCFVGWAGNLALRQLLRPLGAATTATRQLLPLVALYVPAVQCLLYGFSQALGPSWGPLVTEGVTLVPLAILTAASVADELEGADLSSLPKGLADAAPGIGSWGVFKLVEHVAEKMLQRHVGTVFWYTRMGLEVLLAGCYAVLAPSRWLALAIPALVHTAMFNPHVATPAATALLNTTLAADHWLLLDRRESVTGYVSVVENTQSRMRVMRADHSLLGGDWVDWRGNQVTEPIYAVFVNLEAIRLVEREKPVADSRAKALVIGLGIGTTPSALVSHGIETTVVEIDPAVYEFAQKYFQLRENHPPVIDDAVKYTNKAANETGEVYDYIVHDVFTGGVEPVALFTYEFLNNLYTLLKPDGVIAINYAGDLMLPTSKTIVRTILKTFPTCRLFRENPPDKRVVAETGADFTNVVIFCRKAAKGQQQQQLTFRDPVPGDYLNSPSRQSFLTPQHEILPRELFALGKDEEGSVLYRNGTDKVGKGQLANAIGHWKVMRTALPARFWENW</sequence>